<comment type="similarity">
    <text evidence="1">Belongs to the beta/gamma-crystallin family.</text>
</comment>
<name>A0A2S9XBR2_9BACT</name>
<dbReference type="SMART" id="SM00247">
    <property type="entry name" value="XTALbg"/>
    <property type="match status" value="1"/>
</dbReference>
<organism evidence="5 6">
    <name type="scientific">Enhygromyxa salina</name>
    <dbReference type="NCBI Taxonomy" id="215803"/>
    <lineage>
        <taxon>Bacteria</taxon>
        <taxon>Pseudomonadati</taxon>
        <taxon>Myxococcota</taxon>
        <taxon>Polyangia</taxon>
        <taxon>Nannocystales</taxon>
        <taxon>Nannocystaceae</taxon>
        <taxon>Enhygromyxa</taxon>
    </lineage>
</organism>
<protein>
    <submittedName>
        <fullName evidence="5">Beta/Gamma crystallin</fullName>
    </submittedName>
</protein>
<comment type="caution">
    <text evidence="5">The sequence shown here is derived from an EMBL/GenBank/DDBJ whole genome shotgun (WGS) entry which is preliminary data.</text>
</comment>
<dbReference type="InterPro" id="IPR011024">
    <property type="entry name" value="G_crystallin-like"/>
</dbReference>
<keyword evidence="6" id="KW-1185">Reference proteome</keyword>
<dbReference type="OrthoDB" id="8455098at2"/>
<dbReference type="AlphaFoldDB" id="A0A2S9XBR2"/>
<sequence>MHTQTKRHTNKGMFLVSLSGLALLALSTSACDPGAVDDFDEIDERAAFEDEVPDEFALAQGEEPEQSMHDGVVDDPPLEHPGICATVYEHYHYGGDHRDISGGDTSYIGGPWNDKVSSVKVRSGCALNVYEHANYEGKHKTLAGRVRWIGSGWNDRISSYTCSC</sequence>
<dbReference type="InterPro" id="IPR001064">
    <property type="entry name" value="Beta/gamma_crystallin"/>
</dbReference>
<feature type="chain" id="PRO_5015429728" evidence="3">
    <location>
        <begin position="31"/>
        <end position="164"/>
    </location>
</feature>
<accession>A0A2S9XBR2</accession>
<evidence type="ECO:0000313" key="5">
    <source>
        <dbReference type="EMBL" id="PRP90286.1"/>
    </source>
</evidence>
<evidence type="ECO:0000256" key="2">
    <source>
        <dbReference type="ARBA" id="ARBA00022737"/>
    </source>
</evidence>
<keyword evidence="3" id="KW-0732">Signal</keyword>
<feature type="domain" description="Beta/gamma crystallin 'Greek key'" evidence="4">
    <location>
        <begin position="84"/>
        <end position="163"/>
    </location>
</feature>
<dbReference type="Gene3D" id="2.60.20.10">
    <property type="entry name" value="Crystallins"/>
    <property type="match status" value="1"/>
</dbReference>
<evidence type="ECO:0000256" key="1">
    <source>
        <dbReference type="ARBA" id="ARBA00009646"/>
    </source>
</evidence>
<evidence type="ECO:0000313" key="6">
    <source>
        <dbReference type="Proteomes" id="UP000237968"/>
    </source>
</evidence>
<evidence type="ECO:0000259" key="4">
    <source>
        <dbReference type="SMART" id="SM00247"/>
    </source>
</evidence>
<keyword evidence="2" id="KW-0677">Repeat</keyword>
<feature type="signal peptide" evidence="3">
    <location>
        <begin position="1"/>
        <end position="30"/>
    </location>
</feature>
<proteinExistence type="inferred from homology"/>
<dbReference type="EMBL" id="PVNK01000286">
    <property type="protein sequence ID" value="PRP90286.1"/>
    <property type="molecule type" value="Genomic_DNA"/>
</dbReference>
<dbReference type="PROSITE" id="PS51257">
    <property type="entry name" value="PROKAR_LIPOPROTEIN"/>
    <property type="match status" value="1"/>
</dbReference>
<evidence type="ECO:0000256" key="3">
    <source>
        <dbReference type="SAM" id="SignalP"/>
    </source>
</evidence>
<gene>
    <name evidence="5" type="ORF">ENSA5_65810</name>
</gene>
<reference evidence="5 6" key="1">
    <citation type="submission" date="2018-03" db="EMBL/GenBank/DDBJ databases">
        <title>Draft Genome Sequences of the Obligatory Marine Myxobacteria Enhygromyxa salina SWB005.</title>
        <authorList>
            <person name="Poehlein A."/>
            <person name="Moghaddam J.A."/>
            <person name="Harms H."/>
            <person name="Alanjari M."/>
            <person name="Koenig G.M."/>
            <person name="Daniel R."/>
            <person name="Schaeberle T.F."/>
        </authorList>
    </citation>
    <scope>NUCLEOTIDE SEQUENCE [LARGE SCALE GENOMIC DNA]</scope>
    <source>
        <strain evidence="5 6">SWB005</strain>
    </source>
</reference>
<dbReference type="Pfam" id="PF03995">
    <property type="entry name" value="Inhibitor_I36"/>
    <property type="match status" value="1"/>
</dbReference>
<dbReference type="SUPFAM" id="SSF49695">
    <property type="entry name" value="gamma-Crystallin-like"/>
    <property type="match status" value="1"/>
</dbReference>
<dbReference type="Proteomes" id="UP000237968">
    <property type="component" value="Unassembled WGS sequence"/>
</dbReference>